<reference evidence="6 7" key="1">
    <citation type="journal article" date="2022" name="IScience">
        <title>An ultrasensitive nanofiber-based assay for enzymatic hydrolysis and deep-sea microbial degradation of cellulose.</title>
        <authorList>
            <person name="Tsudome M."/>
            <person name="Tachioka M."/>
            <person name="Miyazaki M."/>
            <person name="Uchimura K."/>
            <person name="Tsuda M."/>
            <person name="Takaki Y."/>
            <person name="Deguchi S."/>
        </authorList>
    </citation>
    <scope>NUCLEOTIDE SEQUENCE [LARGE SCALE GENOMIC DNA]</scope>
    <source>
        <strain evidence="6 7">GE09</strain>
    </source>
</reference>
<evidence type="ECO:0000256" key="3">
    <source>
        <dbReference type="ARBA" id="ARBA00022829"/>
    </source>
</evidence>
<dbReference type="GO" id="GO:0051301">
    <property type="term" value="P:cell division"/>
    <property type="evidence" value="ECO:0007669"/>
    <property type="project" value="UniProtKB-KW"/>
</dbReference>
<dbReference type="InterPro" id="IPR005234">
    <property type="entry name" value="ScpB_csome_segregation"/>
</dbReference>
<dbReference type="InterPro" id="IPR036388">
    <property type="entry name" value="WH-like_DNA-bd_sf"/>
</dbReference>
<dbReference type="NCBIfam" id="TIGR00281">
    <property type="entry name" value="SMC-Scp complex subunit ScpB"/>
    <property type="match status" value="1"/>
</dbReference>
<dbReference type="Gene3D" id="1.10.10.10">
    <property type="entry name" value="Winged helix-like DNA-binding domain superfamily/Winged helix DNA-binding domain"/>
    <property type="match status" value="2"/>
</dbReference>
<feature type="compositionally biased region" description="Low complexity" evidence="5">
    <location>
        <begin position="213"/>
        <end position="222"/>
    </location>
</feature>
<name>A0AAN2BL57_9GAMM</name>
<dbReference type="PANTHER" id="PTHR34298:SF2">
    <property type="entry name" value="SEGREGATION AND CONDENSATION PROTEIN B"/>
    <property type="match status" value="1"/>
</dbReference>
<protein>
    <submittedName>
        <fullName evidence="6">Segregation and condensation protein B</fullName>
    </submittedName>
</protein>
<dbReference type="RefSeq" id="WP_236983348.1">
    <property type="nucleotide sequence ID" value="NZ_AP023086.1"/>
</dbReference>
<dbReference type="KEGG" id="marq:MARGE09_P2979"/>
<keyword evidence="3" id="KW-0159">Chromosome partition</keyword>
<evidence type="ECO:0000313" key="6">
    <source>
        <dbReference type="EMBL" id="BCD98778.1"/>
    </source>
</evidence>
<feature type="region of interest" description="Disordered" evidence="5">
    <location>
        <begin position="210"/>
        <end position="318"/>
    </location>
</feature>
<feature type="compositionally biased region" description="Acidic residues" evidence="5">
    <location>
        <begin position="276"/>
        <end position="301"/>
    </location>
</feature>
<evidence type="ECO:0000256" key="5">
    <source>
        <dbReference type="SAM" id="MobiDB-lite"/>
    </source>
</evidence>
<dbReference type="Proteomes" id="UP001320119">
    <property type="component" value="Chromosome"/>
</dbReference>
<evidence type="ECO:0000256" key="4">
    <source>
        <dbReference type="ARBA" id="ARBA00023306"/>
    </source>
</evidence>
<dbReference type="AlphaFoldDB" id="A0AAN2BL57"/>
<sequence>MSETTPSELVEESRVEALPVAQEGDFQYDQRFLSRVLEGAILASGEAVSLDKLLTLFDEDKRPSKSLLTSTLESIRDSQHDRGFVLKQVASGWRFEVCDDLAPWVNRLWDERPQKYSRALLETIALVAYRQPLTRGDIEDVRGVAVSSHIIKTLLERDWVKVVGHRDVPGRPALYATTRQFLDYFGLKSLDELPSLGELQDIDSLSEKLELDGGVSESVESEPSNTDDTSAEIAKAQDDVNQEPVIDASLDGSPALESEPEIDLLGDIVHPAVEGDNADAVENAADDNADDNSALSEDEDNTILSAADSTEPPKNTEV</sequence>
<gene>
    <name evidence="6" type="ORF">MARGE09_P2979</name>
</gene>
<dbReference type="GO" id="GO:0051304">
    <property type="term" value="P:chromosome separation"/>
    <property type="evidence" value="ECO:0007669"/>
    <property type="project" value="InterPro"/>
</dbReference>
<dbReference type="SUPFAM" id="SSF46785">
    <property type="entry name" value="Winged helix' DNA-binding domain"/>
    <property type="match status" value="2"/>
</dbReference>
<keyword evidence="1" id="KW-0963">Cytoplasm</keyword>
<evidence type="ECO:0000313" key="7">
    <source>
        <dbReference type="Proteomes" id="UP001320119"/>
    </source>
</evidence>
<keyword evidence="4" id="KW-0131">Cell cycle</keyword>
<evidence type="ECO:0000256" key="1">
    <source>
        <dbReference type="ARBA" id="ARBA00022490"/>
    </source>
</evidence>
<evidence type="ECO:0000256" key="2">
    <source>
        <dbReference type="ARBA" id="ARBA00022618"/>
    </source>
</evidence>
<dbReference type="InterPro" id="IPR036390">
    <property type="entry name" value="WH_DNA-bd_sf"/>
</dbReference>
<proteinExistence type="predicted"/>
<dbReference type="Pfam" id="PF04079">
    <property type="entry name" value="SMC_ScpB"/>
    <property type="match status" value="1"/>
</dbReference>
<keyword evidence="2" id="KW-0132">Cell division</keyword>
<dbReference type="PANTHER" id="PTHR34298">
    <property type="entry name" value="SEGREGATION AND CONDENSATION PROTEIN B"/>
    <property type="match status" value="1"/>
</dbReference>
<organism evidence="6 7">
    <name type="scientific">Marinagarivorans cellulosilyticus</name>
    <dbReference type="NCBI Taxonomy" id="2721545"/>
    <lineage>
        <taxon>Bacteria</taxon>
        <taxon>Pseudomonadati</taxon>
        <taxon>Pseudomonadota</taxon>
        <taxon>Gammaproteobacteria</taxon>
        <taxon>Cellvibrionales</taxon>
        <taxon>Cellvibrionaceae</taxon>
        <taxon>Marinagarivorans</taxon>
    </lineage>
</organism>
<dbReference type="EMBL" id="AP023086">
    <property type="protein sequence ID" value="BCD98778.1"/>
    <property type="molecule type" value="Genomic_DNA"/>
</dbReference>
<accession>A0AAN2BL57</accession>
<keyword evidence="7" id="KW-1185">Reference proteome</keyword>